<dbReference type="RefSeq" id="XP_041157340.1">
    <property type="nucleotide sequence ID" value="XM_041296230.1"/>
</dbReference>
<feature type="non-terminal residue" evidence="1">
    <location>
        <position position="1"/>
    </location>
</feature>
<name>A0A9P7DF59_9AGAM</name>
<dbReference type="EMBL" id="JABBWE010000051">
    <property type="protein sequence ID" value="KAG1790368.1"/>
    <property type="molecule type" value="Genomic_DNA"/>
</dbReference>
<organism evidence="1 2">
    <name type="scientific">Suillus plorans</name>
    <dbReference type="NCBI Taxonomy" id="116603"/>
    <lineage>
        <taxon>Eukaryota</taxon>
        <taxon>Fungi</taxon>
        <taxon>Dikarya</taxon>
        <taxon>Basidiomycota</taxon>
        <taxon>Agaricomycotina</taxon>
        <taxon>Agaricomycetes</taxon>
        <taxon>Agaricomycetidae</taxon>
        <taxon>Boletales</taxon>
        <taxon>Suillineae</taxon>
        <taxon>Suillaceae</taxon>
        <taxon>Suillus</taxon>
    </lineage>
</organism>
<dbReference type="GeneID" id="64589994"/>
<sequence>LENLESGVIPIVPMQWTFRVTISGHEEVITRMQLPLTPAYTFTDYRAQGQTISNAIIDIRTPPSGELTLFSIYIALSQAHGQENIHLLQDF</sequence>
<dbReference type="OrthoDB" id="2986975at2759"/>
<dbReference type="AlphaFoldDB" id="A0A9P7DF59"/>
<reference evidence="1" key="1">
    <citation type="journal article" date="2020" name="New Phytol.">
        <title>Comparative genomics reveals dynamic genome evolution in host specialist ectomycorrhizal fungi.</title>
        <authorList>
            <person name="Lofgren L.A."/>
            <person name="Nguyen N.H."/>
            <person name="Vilgalys R."/>
            <person name="Ruytinx J."/>
            <person name="Liao H.L."/>
            <person name="Branco S."/>
            <person name="Kuo A."/>
            <person name="LaButti K."/>
            <person name="Lipzen A."/>
            <person name="Andreopoulos W."/>
            <person name="Pangilinan J."/>
            <person name="Riley R."/>
            <person name="Hundley H."/>
            <person name="Na H."/>
            <person name="Barry K."/>
            <person name="Grigoriev I.V."/>
            <person name="Stajich J.E."/>
            <person name="Kennedy P.G."/>
        </authorList>
    </citation>
    <scope>NUCLEOTIDE SEQUENCE</scope>
    <source>
        <strain evidence="1">S12</strain>
    </source>
</reference>
<evidence type="ECO:0000313" key="2">
    <source>
        <dbReference type="Proteomes" id="UP000719766"/>
    </source>
</evidence>
<protein>
    <submittedName>
        <fullName evidence="1">Uncharacterized protein</fullName>
    </submittedName>
</protein>
<keyword evidence="2" id="KW-1185">Reference proteome</keyword>
<feature type="non-terminal residue" evidence="1">
    <location>
        <position position="91"/>
    </location>
</feature>
<evidence type="ECO:0000313" key="1">
    <source>
        <dbReference type="EMBL" id="KAG1790368.1"/>
    </source>
</evidence>
<accession>A0A9P7DF59</accession>
<gene>
    <name evidence="1" type="ORF">HD556DRAFT_1193462</name>
</gene>
<proteinExistence type="predicted"/>
<dbReference type="Proteomes" id="UP000719766">
    <property type="component" value="Unassembled WGS sequence"/>
</dbReference>
<comment type="caution">
    <text evidence="1">The sequence shown here is derived from an EMBL/GenBank/DDBJ whole genome shotgun (WGS) entry which is preliminary data.</text>
</comment>